<dbReference type="EMBL" id="FXTB01000001">
    <property type="protein sequence ID" value="SMO41883.1"/>
    <property type="molecule type" value="Genomic_DNA"/>
</dbReference>
<evidence type="ECO:0000313" key="3">
    <source>
        <dbReference type="EMBL" id="SMO41883.1"/>
    </source>
</evidence>
<evidence type="ECO:0000313" key="4">
    <source>
        <dbReference type="Proteomes" id="UP000319040"/>
    </source>
</evidence>
<dbReference type="AlphaFoldDB" id="A0A521B4A0"/>
<sequence>MRAVWIASVANIDWPSKAGLTVDLQKQEMEELLDLAKEYRMNTVIFQIRPATDALYYSSLEPWSQWLTGVQGTAPDPLYDPLQFTAEQCKKRGLDLHVWLNPYRAVADTLRSSVSENHPIRQHPEWFVKYGKTAYFNPGLPETRNHVAKVVADIVRRYDVDAIHFDDYFYPYRIANKEFPDQAAFEMHPRGFTPDKKEDWRRDNVNLIIKQLNDTIKSINPHVEFGISPFGVWRNQHIDPSGSATRAGQTNYDDLYADILKWQKEGWIDYVTPQIYWHIGMEVADYAIIADWWSKNAYGCLVYTGQAFYKLNKKSKVRAWRSPKQIEKQIKLNRTIPNIGGSMYFSAKSMRHNPLKLKERMTKKVYKYEALPPVNLRIEQVVAEAPTNARMNVEKGKIHLQWEAGKNNKYFVLYKFRKGKPASIENAENIVRVTGQNSIIGEINRFTHPDKYYYMVTGVSKTNQESVSVFFRQE</sequence>
<dbReference type="InterPro" id="IPR017853">
    <property type="entry name" value="GH"/>
</dbReference>
<evidence type="ECO:0000259" key="2">
    <source>
        <dbReference type="Pfam" id="PF02638"/>
    </source>
</evidence>
<proteinExistence type="predicted"/>
<keyword evidence="3" id="KW-0449">Lipoprotein</keyword>
<reference evidence="3 4" key="1">
    <citation type="submission" date="2017-05" db="EMBL/GenBank/DDBJ databases">
        <authorList>
            <person name="Varghese N."/>
            <person name="Submissions S."/>
        </authorList>
    </citation>
    <scope>NUCLEOTIDE SEQUENCE [LARGE SCALE GENOMIC DNA]</scope>
    <source>
        <strain evidence="3 4">DSM 27040</strain>
    </source>
</reference>
<dbReference type="Gene3D" id="3.20.20.80">
    <property type="entry name" value="Glycosidases"/>
    <property type="match status" value="1"/>
</dbReference>
<evidence type="ECO:0000256" key="1">
    <source>
        <dbReference type="ARBA" id="ARBA00022729"/>
    </source>
</evidence>
<organism evidence="3 4">
    <name type="scientific">Saccharicrinis carchari</name>
    <dbReference type="NCBI Taxonomy" id="1168039"/>
    <lineage>
        <taxon>Bacteria</taxon>
        <taxon>Pseudomonadati</taxon>
        <taxon>Bacteroidota</taxon>
        <taxon>Bacteroidia</taxon>
        <taxon>Marinilabiliales</taxon>
        <taxon>Marinilabiliaceae</taxon>
        <taxon>Saccharicrinis</taxon>
    </lineage>
</organism>
<dbReference type="InterPro" id="IPR052177">
    <property type="entry name" value="Divisome_Glycosyl_Hydrolase"/>
</dbReference>
<keyword evidence="4" id="KW-1185">Reference proteome</keyword>
<protein>
    <submittedName>
        <fullName evidence="3">Uncharacterized lipoprotein YddW, UPF0748 family</fullName>
    </submittedName>
</protein>
<gene>
    <name evidence="3" type="ORF">SAMN06265379_101691</name>
</gene>
<dbReference type="SUPFAM" id="SSF51445">
    <property type="entry name" value="(Trans)glycosidases"/>
    <property type="match status" value="1"/>
</dbReference>
<dbReference type="Proteomes" id="UP000319040">
    <property type="component" value="Unassembled WGS sequence"/>
</dbReference>
<keyword evidence="1" id="KW-0732">Signal</keyword>
<accession>A0A521B4A0</accession>
<feature type="domain" description="Glycosyl hydrolase-like 10" evidence="2">
    <location>
        <begin position="1"/>
        <end position="317"/>
    </location>
</feature>
<dbReference type="PANTHER" id="PTHR43405">
    <property type="entry name" value="GLYCOSYL HYDROLASE DIGH"/>
    <property type="match status" value="1"/>
</dbReference>
<dbReference type="Pfam" id="PF02638">
    <property type="entry name" value="GHL10"/>
    <property type="match status" value="1"/>
</dbReference>
<dbReference type="InterPro" id="IPR003790">
    <property type="entry name" value="GHL10"/>
</dbReference>
<dbReference type="PANTHER" id="PTHR43405:SF1">
    <property type="entry name" value="GLYCOSYL HYDROLASE DIGH"/>
    <property type="match status" value="1"/>
</dbReference>
<name>A0A521B4A0_SACCC</name>